<reference evidence="1 2" key="1">
    <citation type="submission" date="2015-01" db="EMBL/GenBank/DDBJ databases">
        <title>Comparative genomics of the lactic acid bacteria isolated from the honey bee gut.</title>
        <authorList>
            <person name="Ellegaard K.M."/>
            <person name="Tamarit D."/>
            <person name="Javelind E."/>
            <person name="Olofsson T."/>
            <person name="Andersson S.G."/>
            <person name="Vasquez A."/>
        </authorList>
    </citation>
    <scope>NUCLEOTIDE SEQUENCE [LARGE SCALE GENOMIC DNA]</scope>
    <source>
        <strain evidence="1 2">Hma8</strain>
    </source>
</reference>
<dbReference type="OrthoDB" id="2323356at2"/>
<comment type="caution">
    <text evidence="1">The sequence shown here is derived from an EMBL/GenBank/DDBJ whole genome shotgun (WGS) entry which is preliminary data.</text>
</comment>
<dbReference type="AlphaFoldDB" id="A0A0F4LH39"/>
<gene>
    <name evidence="1" type="ORF">JF74_12400</name>
</gene>
<dbReference type="STRING" id="1218507.JF74_12400"/>
<dbReference type="EMBL" id="JXLI01000010">
    <property type="protein sequence ID" value="KJY56886.1"/>
    <property type="molecule type" value="Genomic_DNA"/>
</dbReference>
<dbReference type="Proteomes" id="UP000033531">
    <property type="component" value="Unassembled WGS sequence"/>
</dbReference>
<name>A0A0F4LH39_9LACO</name>
<dbReference type="PATRIC" id="fig|1218507.3.peg.1417"/>
<dbReference type="RefSeq" id="WP_046325137.1">
    <property type="nucleotide sequence ID" value="NZ_JBHTMT010000001.1"/>
</dbReference>
<dbReference type="HOGENOM" id="CLU_168208_0_0_9"/>
<evidence type="ECO:0000313" key="1">
    <source>
        <dbReference type="EMBL" id="KJY56886.1"/>
    </source>
</evidence>
<protein>
    <submittedName>
        <fullName evidence="1">Putative tropomyosin</fullName>
    </submittedName>
</protein>
<accession>A0A0F4LH39</accession>
<sequence length="113" mass="12444">MKRFSLGLAVGAGFGVILSLFKDQNGNRLFPPVQKQVKSLKEDISDISAASSKFKTAQQELKKSLPRAKKAVSELQNEIEYYQISINRIIGKLKAKTATINSNNATETNSSKK</sequence>
<proteinExistence type="predicted"/>
<organism evidence="1 2">
    <name type="scientific">Lactobacillus melliventris</name>
    <dbReference type="NCBI Taxonomy" id="1218507"/>
    <lineage>
        <taxon>Bacteria</taxon>
        <taxon>Bacillati</taxon>
        <taxon>Bacillota</taxon>
        <taxon>Bacilli</taxon>
        <taxon>Lactobacillales</taxon>
        <taxon>Lactobacillaceae</taxon>
        <taxon>Lactobacillus</taxon>
    </lineage>
</organism>
<evidence type="ECO:0000313" key="2">
    <source>
        <dbReference type="Proteomes" id="UP000033531"/>
    </source>
</evidence>